<proteinExistence type="predicted"/>
<comment type="caution">
    <text evidence="1">The sequence shown here is derived from an EMBL/GenBank/DDBJ whole genome shotgun (WGS) entry which is preliminary data.</text>
</comment>
<dbReference type="Proteomes" id="UP001497382">
    <property type="component" value="Unassembled WGS sequence"/>
</dbReference>
<organism evidence="1 2">
    <name type="scientific">Larinioides sclopetarius</name>
    <dbReference type="NCBI Taxonomy" id="280406"/>
    <lineage>
        <taxon>Eukaryota</taxon>
        <taxon>Metazoa</taxon>
        <taxon>Ecdysozoa</taxon>
        <taxon>Arthropoda</taxon>
        <taxon>Chelicerata</taxon>
        <taxon>Arachnida</taxon>
        <taxon>Araneae</taxon>
        <taxon>Araneomorphae</taxon>
        <taxon>Entelegynae</taxon>
        <taxon>Araneoidea</taxon>
        <taxon>Araneidae</taxon>
        <taxon>Larinioides</taxon>
    </lineage>
</organism>
<protein>
    <submittedName>
        <fullName evidence="1">Uncharacterized protein</fullName>
    </submittedName>
</protein>
<reference evidence="1 2" key="1">
    <citation type="submission" date="2024-04" db="EMBL/GenBank/DDBJ databases">
        <authorList>
            <person name="Rising A."/>
            <person name="Reimegard J."/>
            <person name="Sonavane S."/>
            <person name="Akerstrom W."/>
            <person name="Nylinder S."/>
            <person name="Hedman E."/>
            <person name="Kallberg Y."/>
        </authorList>
    </citation>
    <scope>NUCLEOTIDE SEQUENCE [LARGE SCALE GENOMIC DNA]</scope>
</reference>
<feature type="non-terminal residue" evidence="1">
    <location>
        <position position="36"/>
    </location>
</feature>
<evidence type="ECO:0000313" key="1">
    <source>
        <dbReference type="EMBL" id="CAL1276218.1"/>
    </source>
</evidence>
<sequence length="36" mass="4203">MAQALQYRKNSSANKLTMKFRGEIKKAHKDIAFEFT</sequence>
<keyword evidence="2" id="KW-1185">Reference proteome</keyword>
<dbReference type="EMBL" id="CAXIEN010000091">
    <property type="protein sequence ID" value="CAL1276218.1"/>
    <property type="molecule type" value="Genomic_DNA"/>
</dbReference>
<accession>A0AAV1ZWL4</accession>
<evidence type="ECO:0000313" key="2">
    <source>
        <dbReference type="Proteomes" id="UP001497382"/>
    </source>
</evidence>
<name>A0AAV1ZWL4_9ARAC</name>
<gene>
    <name evidence="1" type="ORF">LARSCL_LOCUS8511</name>
</gene>
<dbReference type="AlphaFoldDB" id="A0AAV1ZWL4"/>